<proteinExistence type="predicted"/>
<dbReference type="STRING" id="137658.SAMN05216186_103298"/>
<dbReference type="OrthoDB" id="9164952at2"/>
<evidence type="ECO:0000313" key="1">
    <source>
        <dbReference type="EMBL" id="SDJ94320.1"/>
    </source>
</evidence>
<dbReference type="EMBL" id="FNFD01000003">
    <property type="protein sequence ID" value="SDJ94320.1"/>
    <property type="molecule type" value="Genomic_DNA"/>
</dbReference>
<sequence length="161" mass="18150">MSPRKAVPLALITTSVFSTPVPDASAKDIDADRIMQSVERVLEENRIYATCLSMDKNSLDFVRSNWRRMVGETRDLLRKANFDTSFLTLFELKVRAANLLDQNLSLHQAMAICHANEAMISRFYEFGFSNLRQEVEKAMTGDNVPIPSTYNEARAPAAAYP</sequence>
<protein>
    <submittedName>
        <fullName evidence="1">Uncharacterized protein</fullName>
    </submittedName>
</protein>
<accession>A0A1G8XX21</accession>
<keyword evidence="2" id="KW-1185">Reference proteome</keyword>
<organism evidence="1 2">
    <name type="scientific">Pseudomonas indica</name>
    <dbReference type="NCBI Taxonomy" id="137658"/>
    <lineage>
        <taxon>Bacteria</taxon>
        <taxon>Pseudomonadati</taxon>
        <taxon>Pseudomonadota</taxon>
        <taxon>Gammaproteobacteria</taxon>
        <taxon>Pseudomonadales</taxon>
        <taxon>Pseudomonadaceae</taxon>
        <taxon>Pseudomonas</taxon>
    </lineage>
</organism>
<dbReference type="Proteomes" id="UP000198706">
    <property type="component" value="Unassembled WGS sequence"/>
</dbReference>
<reference evidence="1 2" key="1">
    <citation type="submission" date="2016-10" db="EMBL/GenBank/DDBJ databases">
        <authorList>
            <person name="de Groot N.N."/>
        </authorList>
    </citation>
    <scope>NUCLEOTIDE SEQUENCE [LARGE SCALE GENOMIC DNA]</scope>
    <source>
        <strain evidence="1 2">JCM 21544</strain>
    </source>
</reference>
<name>A0A1G8XX21_9PSED</name>
<evidence type="ECO:0000313" key="2">
    <source>
        <dbReference type="Proteomes" id="UP000198706"/>
    </source>
</evidence>
<dbReference type="AlphaFoldDB" id="A0A1G8XX21"/>
<dbReference type="RefSeq" id="WP_084333912.1">
    <property type="nucleotide sequence ID" value="NZ_CBKZNZ010000022.1"/>
</dbReference>
<gene>
    <name evidence="1" type="ORF">SAMN05216186_103298</name>
</gene>